<name>A0ABQ8V5T1_9AGAR</name>
<gene>
    <name evidence="2" type="ORF">C8R41DRAFT_897516</name>
</gene>
<feature type="transmembrane region" description="Helical" evidence="1">
    <location>
        <begin position="118"/>
        <end position="138"/>
    </location>
</feature>
<organism evidence="2 3">
    <name type="scientific">Lentinula lateritia</name>
    <dbReference type="NCBI Taxonomy" id="40482"/>
    <lineage>
        <taxon>Eukaryota</taxon>
        <taxon>Fungi</taxon>
        <taxon>Dikarya</taxon>
        <taxon>Basidiomycota</taxon>
        <taxon>Agaricomycotina</taxon>
        <taxon>Agaricomycetes</taxon>
        <taxon>Agaricomycetidae</taxon>
        <taxon>Agaricales</taxon>
        <taxon>Marasmiineae</taxon>
        <taxon>Omphalotaceae</taxon>
        <taxon>Lentinula</taxon>
    </lineage>
</organism>
<dbReference type="Proteomes" id="UP001150217">
    <property type="component" value="Unassembled WGS sequence"/>
</dbReference>
<feature type="transmembrane region" description="Helical" evidence="1">
    <location>
        <begin position="161"/>
        <end position="182"/>
    </location>
</feature>
<keyword evidence="1" id="KW-0472">Membrane</keyword>
<accession>A0ABQ8V5T1</accession>
<feature type="transmembrane region" description="Helical" evidence="1">
    <location>
        <begin position="9"/>
        <end position="30"/>
    </location>
</feature>
<comment type="caution">
    <text evidence="2">The sequence shown here is derived from an EMBL/GenBank/DDBJ whole genome shotgun (WGS) entry which is preliminary data.</text>
</comment>
<evidence type="ECO:0000256" key="1">
    <source>
        <dbReference type="SAM" id="Phobius"/>
    </source>
</evidence>
<feature type="transmembrane region" description="Helical" evidence="1">
    <location>
        <begin position="50"/>
        <end position="72"/>
    </location>
</feature>
<evidence type="ECO:0008006" key="4">
    <source>
        <dbReference type="Google" id="ProtNLM"/>
    </source>
</evidence>
<keyword evidence="3" id="KW-1185">Reference proteome</keyword>
<keyword evidence="1" id="KW-0812">Transmembrane</keyword>
<feature type="transmembrane region" description="Helical" evidence="1">
    <location>
        <begin position="194"/>
        <end position="215"/>
    </location>
</feature>
<dbReference type="EMBL" id="JANVFT010000079">
    <property type="protein sequence ID" value="KAJ4473934.1"/>
    <property type="molecule type" value="Genomic_DNA"/>
</dbReference>
<reference evidence="2" key="1">
    <citation type="submission" date="2022-08" db="EMBL/GenBank/DDBJ databases">
        <title>A Global Phylogenomic Analysis of the Shiitake Genus Lentinula.</title>
        <authorList>
            <consortium name="DOE Joint Genome Institute"/>
            <person name="Sierra-Patev S."/>
            <person name="Min B."/>
            <person name="Naranjo-Ortiz M."/>
            <person name="Looney B."/>
            <person name="Konkel Z."/>
            <person name="Slot J.C."/>
            <person name="Sakamoto Y."/>
            <person name="Steenwyk J.L."/>
            <person name="Rokas A."/>
            <person name="Carro J."/>
            <person name="Camarero S."/>
            <person name="Ferreira P."/>
            <person name="Molpeceres G."/>
            <person name="Ruiz-Duenas F.J."/>
            <person name="Serrano A."/>
            <person name="Henrissat B."/>
            <person name="Drula E."/>
            <person name="Hughes K.W."/>
            <person name="Mata J.L."/>
            <person name="Ishikawa N.K."/>
            <person name="Vargas-Isla R."/>
            <person name="Ushijima S."/>
            <person name="Smith C.A."/>
            <person name="Ahrendt S."/>
            <person name="Andreopoulos W."/>
            <person name="He G."/>
            <person name="Labutti K."/>
            <person name="Lipzen A."/>
            <person name="Ng V."/>
            <person name="Riley R."/>
            <person name="Sandor L."/>
            <person name="Barry K."/>
            <person name="Martinez A.T."/>
            <person name="Xiao Y."/>
            <person name="Gibbons J.G."/>
            <person name="Terashima K."/>
            <person name="Grigoriev I.V."/>
            <person name="Hibbett D.S."/>
        </authorList>
    </citation>
    <scope>NUCLEOTIDE SEQUENCE</scope>
    <source>
        <strain evidence="2">RHP3577 ss4</strain>
    </source>
</reference>
<evidence type="ECO:0000313" key="2">
    <source>
        <dbReference type="EMBL" id="KAJ4473934.1"/>
    </source>
</evidence>
<feature type="transmembrane region" description="Helical" evidence="1">
    <location>
        <begin position="281"/>
        <end position="303"/>
    </location>
</feature>
<protein>
    <recommendedName>
        <fullName evidence="4">STE3-domain-containing protein</fullName>
    </recommendedName>
</protein>
<keyword evidence="1" id="KW-1133">Transmembrane helix</keyword>
<evidence type="ECO:0000313" key="3">
    <source>
        <dbReference type="Proteomes" id="UP001150217"/>
    </source>
</evidence>
<proteinExistence type="predicted"/>
<sequence>MSHTSPSSYLIWAILSCMLGIFLVYHLYAFDKFKCLKWNNGPYSGAFKRIMTYSYLLSVPLIITYAVGFAIIKYKEGYVYLELEGGEFLCSYIICDPHSLLIVVPMPYQLWAPLSKSAIFPLTLCFTMAWALEMVTHLEELCFWLFLVNAQGGQQDWFHSYYFRTWIVGSCVAVLYMPLVTIFTRSNPLTNEAFTFLAGSLGSLSLTIWFMPILWTFPSFLHKLKSEGADNATVIRLTKFHELNTVRVLCRYLFTVPLLVLGVDGARPHQHINENPFWTDFLTFIAAVGCMISSGITLIIFFPRSVESEIAARDASRERKRLRSQGSAIEIRGTDIGTSMSISEPPASYSRFHDSLAVKTNYSLHDFSPESHEVSFNSDDKIAAMERDEYPLSELPHSSTIRPNRKRGDDVELGGIGSLTEANLSRHNVYSSVNLMVHSYTSPINMIYAGNNRSEASRLTFTRR</sequence>